<dbReference type="EMBL" id="JAQQFR010000003">
    <property type="protein sequence ID" value="MFL9877742.1"/>
    <property type="molecule type" value="Genomic_DNA"/>
</dbReference>
<organism evidence="3 4">
    <name type="scientific">Herbaspirillum rhizosphaerae</name>
    <dbReference type="NCBI Taxonomy" id="346179"/>
    <lineage>
        <taxon>Bacteria</taxon>
        <taxon>Pseudomonadati</taxon>
        <taxon>Pseudomonadota</taxon>
        <taxon>Betaproteobacteria</taxon>
        <taxon>Burkholderiales</taxon>
        <taxon>Oxalobacteraceae</taxon>
        <taxon>Herbaspirillum</taxon>
    </lineage>
</organism>
<dbReference type="InterPro" id="IPR025411">
    <property type="entry name" value="DUF4136"/>
</dbReference>
<evidence type="ECO:0000313" key="4">
    <source>
        <dbReference type="Proteomes" id="UP001629214"/>
    </source>
</evidence>
<dbReference type="Gene3D" id="3.30.160.670">
    <property type="match status" value="1"/>
</dbReference>
<comment type="caution">
    <text evidence="3">The sequence shown here is derived from an EMBL/GenBank/DDBJ whole genome shotgun (WGS) entry which is preliminary data.</text>
</comment>
<dbReference type="Proteomes" id="UP001629214">
    <property type="component" value="Unassembled WGS sequence"/>
</dbReference>
<accession>A0ABW8Z499</accession>
<feature type="domain" description="DUF4136" evidence="2">
    <location>
        <begin position="27"/>
        <end position="193"/>
    </location>
</feature>
<feature type="chain" id="PRO_5045145337" evidence="1">
    <location>
        <begin position="20"/>
        <end position="229"/>
    </location>
</feature>
<keyword evidence="1" id="KW-0732">Signal</keyword>
<dbReference type="RefSeq" id="WP_408166206.1">
    <property type="nucleotide sequence ID" value="NZ_JAQQFR010000003.1"/>
</dbReference>
<keyword evidence="4" id="KW-1185">Reference proteome</keyword>
<feature type="signal peptide" evidence="1">
    <location>
        <begin position="1"/>
        <end position="19"/>
    </location>
</feature>
<sequence>MKRLLGVLFLAGSALLTGCATTITSDVTAFHAWPADLKDKSFVFAPAKEQEGSLEYRNYEQLIRAELLRLGFTDASAPNTATLKVSFAYGMQSGTVVVTQPMYDPFWYGPGYPGWRGRGFGPWGPGPFYDPFWGPPMQTTAFPVFQRRLHVTIARAAGDQKLYEVTVDSEGREATLPMAMPYMVRSAFSEFPGPSGVSRHVRLKLDKIVPAAAVPANPATPARPATPAQ</sequence>
<evidence type="ECO:0000313" key="3">
    <source>
        <dbReference type="EMBL" id="MFL9877742.1"/>
    </source>
</evidence>
<gene>
    <name evidence="3" type="ORF">PQR63_05100</name>
</gene>
<evidence type="ECO:0000259" key="2">
    <source>
        <dbReference type="Pfam" id="PF13590"/>
    </source>
</evidence>
<name>A0ABW8Z499_9BURK</name>
<protein>
    <submittedName>
        <fullName evidence="3">DUF4136 domain-containing protein</fullName>
    </submittedName>
</protein>
<reference evidence="3 4" key="1">
    <citation type="journal article" date="2024" name="Chem. Sci.">
        <title>Discovery of megapolipeptins by genome mining of a Burkholderiales bacteria collection.</title>
        <authorList>
            <person name="Paulo B.S."/>
            <person name="Recchia M.J.J."/>
            <person name="Lee S."/>
            <person name="Fergusson C.H."/>
            <person name="Romanowski S.B."/>
            <person name="Hernandez A."/>
            <person name="Krull N."/>
            <person name="Liu D.Y."/>
            <person name="Cavanagh H."/>
            <person name="Bos A."/>
            <person name="Gray C.A."/>
            <person name="Murphy B.T."/>
            <person name="Linington R.G."/>
            <person name="Eustaquio A.S."/>
        </authorList>
    </citation>
    <scope>NUCLEOTIDE SEQUENCE [LARGE SCALE GENOMIC DNA]</scope>
    <source>
        <strain evidence="3 4">RL21-008-BIB-B</strain>
    </source>
</reference>
<dbReference type="Pfam" id="PF13590">
    <property type="entry name" value="DUF4136"/>
    <property type="match status" value="1"/>
</dbReference>
<dbReference type="PROSITE" id="PS51257">
    <property type="entry name" value="PROKAR_LIPOPROTEIN"/>
    <property type="match status" value="1"/>
</dbReference>
<evidence type="ECO:0000256" key="1">
    <source>
        <dbReference type="SAM" id="SignalP"/>
    </source>
</evidence>
<proteinExistence type="predicted"/>